<evidence type="ECO:0000256" key="1">
    <source>
        <dbReference type="SAM" id="Coils"/>
    </source>
</evidence>
<accession>A0A3G6T5W1</accession>
<feature type="coiled-coil region" evidence="1">
    <location>
        <begin position="296"/>
        <end position="323"/>
    </location>
</feature>
<feature type="chain" id="PRO_5018107709" description="Cell wall anchor protein" evidence="2">
    <location>
        <begin position="19"/>
        <end position="325"/>
    </location>
</feature>
<sequence length="325" mass="36267">MRKTLLFSLTLAVTLMFGQTLTEKQMINARAAGYAVIAAKNPGLNFAVMVIPWDGVNSLEYNANTQINPSWQPQAVVKGNYFDQPFDGSDFTTYSSFVTSQAEFDQYKSTGTQWWIICSAMPAFSSRISGNQNNQNVGIGIENPSYNLDVKGTFRVGDVGKFTFNGAADLWFEYPLRGSGGRAMVHDDGNVLALNYNNDFTGGTRLGTSLLVKGDNASLQGKFEAKEIKVTLTPTADFVFDENYNLPKLEVVEKHIKEKKHLPEIASAKEMEREGVNVGEFQIKLLQKIEELTLYTIEQNKQLKKLQESNDKLVKEVTELKSNKN</sequence>
<evidence type="ECO:0000313" key="4">
    <source>
        <dbReference type="Proteomes" id="UP000271193"/>
    </source>
</evidence>
<gene>
    <name evidence="3" type="ORF">EG339_08855</name>
</gene>
<protein>
    <recommendedName>
        <fullName evidence="5">Cell wall anchor protein</fullName>
    </recommendedName>
</protein>
<feature type="signal peptide" evidence="2">
    <location>
        <begin position="1"/>
        <end position="18"/>
    </location>
</feature>
<evidence type="ECO:0000313" key="3">
    <source>
        <dbReference type="EMBL" id="AZB24701.1"/>
    </source>
</evidence>
<dbReference type="RefSeq" id="WP_123869859.1">
    <property type="nucleotide sequence ID" value="NZ_CP033932.1"/>
</dbReference>
<dbReference type="Proteomes" id="UP000271193">
    <property type="component" value="Chromosome"/>
</dbReference>
<name>A0A3G6T5W1_9FLAO</name>
<dbReference type="GeneID" id="99064916"/>
<organism evidence="3 4">
    <name type="scientific">Chryseobacterium bernardetii</name>
    <dbReference type="NCBI Taxonomy" id="1241978"/>
    <lineage>
        <taxon>Bacteria</taxon>
        <taxon>Pseudomonadati</taxon>
        <taxon>Bacteroidota</taxon>
        <taxon>Flavobacteriia</taxon>
        <taxon>Flavobacteriales</taxon>
        <taxon>Weeksellaceae</taxon>
        <taxon>Chryseobacterium group</taxon>
        <taxon>Chryseobacterium</taxon>
    </lineage>
</organism>
<keyword evidence="4" id="KW-1185">Reference proteome</keyword>
<keyword evidence="2" id="KW-0732">Signal</keyword>
<proteinExistence type="predicted"/>
<evidence type="ECO:0000256" key="2">
    <source>
        <dbReference type="SAM" id="SignalP"/>
    </source>
</evidence>
<evidence type="ECO:0008006" key="5">
    <source>
        <dbReference type="Google" id="ProtNLM"/>
    </source>
</evidence>
<keyword evidence="1" id="KW-0175">Coiled coil</keyword>
<dbReference type="EMBL" id="CP033932">
    <property type="protein sequence ID" value="AZB24701.1"/>
    <property type="molecule type" value="Genomic_DNA"/>
</dbReference>
<dbReference type="AlphaFoldDB" id="A0A3G6T5W1"/>
<reference evidence="4" key="1">
    <citation type="submission" date="2018-11" db="EMBL/GenBank/DDBJ databases">
        <title>Proposal to divide the Flavobacteriaceae and reorganize its genera based on Amino Acid Identity values calculated from whole genome sequences.</title>
        <authorList>
            <person name="Nicholson A.C."/>
            <person name="Gulvik C.A."/>
            <person name="Whitney A.M."/>
            <person name="Humrighouse B.W."/>
            <person name="Bell M."/>
            <person name="Holmes B."/>
            <person name="Steigerwalt A.G."/>
            <person name="Villarma A."/>
            <person name="Sheth M."/>
            <person name="Batra D."/>
            <person name="Pryor J."/>
            <person name="Bernardet J.-F."/>
            <person name="Hugo C."/>
            <person name="Kampfer P."/>
            <person name="Newman J."/>
            <person name="McQuiston J.R."/>
        </authorList>
    </citation>
    <scope>NUCLEOTIDE SEQUENCE [LARGE SCALE GENOMIC DNA]</scope>
    <source>
        <strain evidence="4">G0229</strain>
    </source>
</reference>
<dbReference type="KEGG" id="cben:EG339_08855"/>